<keyword evidence="3" id="KW-1185">Reference proteome</keyword>
<evidence type="ECO:0000313" key="2">
    <source>
        <dbReference type="EMBL" id="KZT52725.1"/>
    </source>
</evidence>
<organism evidence="2 3">
    <name type="scientific">Calocera cornea HHB12733</name>
    <dbReference type="NCBI Taxonomy" id="1353952"/>
    <lineage>
        <taxon>Eukaryota</taxon>
        <taxon>Fungi</taxon>
        <taxon>Dikarya</taxon>
        <taxon>Basidiomycota</taxon>
        <taxon>Agaricomycotina</taxon>
        <taxon>Dacrymycetes</taxon>
        <taxon>Dacrymycetales</taxon>
        <taxon>Dacrymycetaceae</taxon>
        <taxon>Calocera</taxon>
    </lineage>
</organism>
<feature type="non-terminal residue" evidence="2">
    <location>
        <position position="1"/>
    </location>
</feature>
<gene>
    <name evidence="2" type="ORF">CALCODRAFT_78649</name>
</gene>
<reference evidence="2 3" key="1">
    <citation type="journal article" date="2016" name="Mol. Biol. Evol.">
        <title>Comparative Genomics of Early-Diverging Mushroom-Forming Fungi Provides Insights into the Origins of Lignocellulose Decay Capabilities.</title>
        <authorList>
            <person name="Nagy L.G."/>
            <person name="Riley R."/>
            <person name="Tritt A."/>
            <person name="Adam C."/>
            <person name="Daum C."/>
            <person name="Floudas D."/>
            <person name="Sun H."/>
            <person name="Yadav J.S."/>
            <person name="Pangilinan J."/>
            <person name="Larsson K.H."/>
            <person name="Matsuura K."/>
            <person name="Barry K."/>
            <person name="Labutti K."/>
            <person name="Kuo R."/>
            <person name="Ohm R.A."/>
            <person name="Bhattacharya S.S."/>
            <person name="Shirouzu T."/>
            <person name="Yoshinaga Y."/>
            <person name="Martin F.M."/>
            <person name="Grigoriev I.V."/>
            <person name="Hibbett D.S."/>
        </authorList>
    </citation>
    <scope>NUCLEOTIDE SEQUENCE [LARGE SCALE GENOMIC DNA]</scope>
    <source>
        <strain evidence="2 3">HHB12733</strain>
    </source>
</reference>
<dbReference type="InParanoid" id="A0A165DG07"/>
<keyword evidence="1" id="KW-0812">Transmembrane</keyword>
<feature type="transmembrane region" description="Helical" evidence="1">
    <location>
        <begin position="45"/>
        <end position="65"/>
    </location>
</feature>
<accession>A0A165DG07</accession>
<evidence type="ECO:0000256" key="1">
    <source>
        <dbReference type="SAM" id="Phobius"/>
    </source>
</evidence>
<keyword evidence="1" id="KW-1133">Transmembrane helix</keyword>
<dbReference type="Proteomes" id="UP000076842">
    <property type="component" value="Unassembled WGS sequence"/>
</dbReference>
<sequence>DSDLHQFGHYLATHILVTDTFIHLHTFRSYTDPASFRRPTMPSTMQLALIIILSAFSILAAPVAVEMRDITRMAIVERANPLNTPNGRGSATDAFKQFAKESRTAYNQIKAQGKYGEPHPVPRKERKAAYVKAASAQNMVKALTGKH</sequence>
<dbReference type="EMBL" id="KV424057">
    <property type="protein sequence ID" value="KZT52725.1"/>
    <property type="molecule type" value="Genomic_DNA"/>
</dbReference>
<proteinExistence type="predicted"/>
<name>A0A165DG07_9BASI</name>
<evidence type="ECO:0000313" key="3">
    <source>
        <dbReference type="Proteomes" id="UP000076842"/>
    </source>
</evidence>
<keyword evidence="1" id="KW-0472">Membrane</keyword>
<protein>
    <submittedName>
        <fullName evidence="2">Uncharacterized protein</fullName>
    </submittedName>
</protein>
<dbReference type="AlphaFoldDB" id="A0A165DG07"/>